<comment type="similarity">
    <text evidence="6">Belongs to the exbB/tolQ family.</text>
</comment>
<organism evidence="9 10">
    <name type="scientific">Neptunomonas marina</name>
    <dbReference type="NCBI Taxonomy" id="1815562"/>
    <lineage>
        <taxon>Bacteria</taxon>
        <taxon>Pseudomonadati</taxon>
        <taxon>Pseudomonadota</taxon>
        <taxon>Gammaproteobacteria</taxon>
        <taxon>Oceanospirillales</taxon>
        <taxon>Oceanospirillaceae</taxon>
        <taxon>Neptunomonas</taxon>
    </lineage>
</organism>
<keyword evidence="3 7" id="KW-0812">Transmembrane</keyword>
<dbReference type="RefSeq" id="WP_127693199.1">
    <property type="nucleotide sequence ID" value="NZ_SACQ01000002.1"/>
</dbReference>
<dbReference type="InterPro" id="IPR050790">
    <property type="entry name" value="ExbB/TolQ_transport"/>
</dbReference>
<comment type="subcellular location">
    <subcellularLocation>
        <location evidence="1">Cell membrane</location>
        <topology evidence="1">Multi-pass membrane protein</topology>
    </subcellularLocation>
    <subcellularLocation>
        <location evidence="6">Membrane</location>
        <topology evidence="6">Multi-pass membrane protein</topology>
    </subcellularLocation>
</comment>
<feature type="transmembrane region" description="Helical" evidence="7">
    <location>
        <begin position="124"/>
        <end position="150"/>
    </location>
</feature>
<dbReference type="Proteomes" id="UP000282818">
    <property type="component" value="Unassembled WGS sequence"/>
</dbReference>
<keyword evidence="4 7" id="KW-1133">Transmembrane helix</keyword>
<protein>
    <submittedName>
        <fullName evidence="9">MotA/TolQ/ExbB proton channel family protein</fullName>
    </submittedName>
</protein>
<proteinExistence type="inferred from homology"/>
<feature type="transmembrane region" description="Helical" evidence="7">
    <location>
        <begin position="25"/>
        <end position="46"/>
    </location>
</feature>
<name>A0A437Q9U6_9GAMM</name>
<keyword evidence="5 7" id="KW-0472">Membrane</keyword>
<reference evidence="9 10" key="1">
    <citation type="submission" date="2019-01" db="EMBL/GenBank/DDBJ databases">
        <authorList>
            <person name="Chen W.-M."/>
        </authorList>
    </citation>
    <scope>NUCLEOTIDE SEQUENCE [LARGE SCALE GENOMIC DNA]</scope>
    <source>
        <strain evidence="9 10">HPM-16</strain>
    </source>
</reference>
<dbReference type="AlphaFoldDB" id="A0A437Q9U6"/>
<dbReference type="GO" id="GO:0005886">
    <property type="term" value="C:plasma membrane"/>
    <property type="evidence" value="ECO:0007669"/>
    <property type="project" value="UniProtKB-SubCell"/>
</dbReference>
<sequence length="181" mass="20031">MPLEMPSLHDWLFALGQFFQTGGWVLYPILLIAILMFILITERLLYRLVSYPKQKRATLAQVKQEPTTGRRLAVLCDLDLALKKQFSLIKTLITLCPLVGLLGTVTGMIQVFDSLALYGTGNPRLMAAGVASATFPTMTGMAVAVAGLLFHNRLFRWSTAEQYQLLLLRSPQEGEPSCVSA</sequence>
<dbReference type="EMBL" id="SACQ01000002">
    <property type="protein sequence ID" value="RVU31341.1"/>
    <property type="molecule type" value="Genomic_DNA"/>
</dbReference>
<evidence type="ECO:0000256" key="2">
    <source>
        <dbReference type="ARBA" id="ARBA00022475"/>
    </source>
</evidence>
<dbReference type="GO" id="GO:0017038">
    <property type="term" value="P:protein import"/>
    <property type="evidence" value="ECO:0007669"/>
    <property type="project" value="TreeGrafter"/>
</dbReference>
<evidence type="ECO:0000313" key="9">
    <source>
        <dbReference type="EMBL" id="RVU31341.1"/>
    </source>
</evidence>
<evidence type="ECO:0000256" key="5">
    <source>
        <dbReference type="ARBA" id="ARBA00023136"/>
    </source>
</evidence>
<dbReference type="PANTHER" id="PTHR30625:SF18">
    <property type="entry name" value="TONB2 ENERGY TRANSDUCTION SYSTEM INNER MEMBRANE COMPONENT EXBB"/>
    <property type="match status" value="1"/>
</dbReference>
<evidence type="ECO:0000256" key="1">
    <source>
        <dbReference type="ARBA" id="ARBA00004651"/>
    </source>
</evidence>
<evidence type="ECO:0000259" key="8">
    <source>
        <dbReference type="Pfam" id="PF01618"/>
    </source>
</evidence>
<feature type="domain" description="MotA/TolQ/ExbB proton channel" evidence="8">
    <location>
        <begin position="81"/>
        <end position="162"/>
    </location>
</feature>
<keyword evidence="6" id="KW-0653">Protein transport</keyword>
<keyword evidence="6" id="KW-0813">Transport</keyword>
<evidence type="ECO:0000313" key="10">
    <source>
        <dbReference type="Proteomes" id="UP000282818"/>
    </source>
</evidence>
<dbReference type="Pfam" id="PF01618">
    <property type="entry name" value="MotA_ExbB"/>
    <property type="match status" value="1"/>
</dbReference>
<dbReference type="PANTHER" id="PTHR30625">
    <property type="entry name" value="PROTEIN TOLQ"/>
    <property type="match status" value="1"/>
</dbReference>
<dbReference type="InterPro" id="IPR002898">
    <property type="entry name" value="MotA_ExbB_proton_chnl"/>
</dbReference>
<evidence type="ECO:0000256" key="7">
    <source>
        <dbReference type="SAM" id="Phobius"/>
    </source>
</evidence>
<evidence type="ECO:0000256" key="4">
    <source>
        <dbReference type="ARBA" id="ARBA00022989"/>
    </source>
</evidence>
<comment type="caution">
    <text evidence="9">The sequence shown here is derived from an EMBL/GenBank/DDBJ whole genome shotgun (WGS) entry which is preliminary data.</text>
</comment>
<evidence type="ECO:0000256" key="3">
    <source>
        <dbReference type="ARBA" id="ARBA00022692"/>
    </source>
</evidence>
<evidence type="ECO:0000256" key="6">
    <source>
        <dbReference type="RuleBase" id="RU004057"/>
    </source>
</evidence>
<feature type="transmembrane region" description="Helical" evidence="7">
    <location>
        <begin position="92"/>
        <end position="112"/>
    </location>
</feature>
<keyword evidence="10" id="KW-1185">Reference proteome</keyword>
<gene>
    <name evidence="9" type="ORF">EOE65_04970</name>
</gene>
<accession>A0A437Q9U6</accession>
<keyword evidence="2" id="KW-1003">Cell membrane</keyword>